<dbReference type="RefSeq" id="WP_009449500.1">
    <property type="nucleotide sequence ID" value="NZ_AMSI01000003.1"/>
</dbReference>
<evidence type="ECO:0000313" key="1">
    <source>
        <dbReference type="EMBL" id="EKF43310.1"/>
    </source>
</evidence>
<gene>
    <name evidence="1" type="ORF">NA8A_04743</name>
</gene>
<dbReference type="Proteomes" id="UP000007374">
    <property type="component" value="Unassembled WGS sequence"/>
</dbReference>
<comment type="caution">
    <text evidence="1">The sequence shown here is derived from an EMBL/GenBank/DDBJ whole genome shotgun (WGS) entry which is preliminary data.</text>
</comment>
<reference evidence="1 2" key="1">
    <citation type="journal article" date="2012" name="J. Bacteriol.">
        <title>Genome Sequence of Nitratireductor indicus Type Strain C115.</title>
        <authorList>
            <person name="Lai Q."/>
            <person name="Li G."/>
            <person name="Yu Z."/>
            <person name="Shao Z."/>
        </authorList>
    </citation>
    <scope>NUCLEOTIDE SEQUENCE [LARGE SCALE GENOMIC DNA]</scope>
    <source>
        <strain evidence="1 2">C115</strain>
    </source>
</reference>
<dbReference type="AlphaFoldDB" id="K2NVF0"/>
<protein>
    <submittedName>
        <fullName evidence="1">Uncharacterized protein</fullName>
    </submittedName>
</protein>
<keyword evidence="2" id="KW-1185">Reference proteome</keyword>
<proteinExistence type="predicted"/>
<dbReference type="STRING" id="721133.SAMN05216176_101358"/>
<dbReference type="EMBL" id="AMSI01000003">
    <property type="protein sequence ID" value="EKF43310.1"/>
    <property type="molecule type" value="Genomic_DNA"/>
</dbReference>
<name>K2NVF0_9HYPH</name>
<organism evidence="1 2">
    <name type="scientific">Nitratireductor indicus C115</name>
    <dbReference type="NCBI Taxonomy" id="1231190"/>
    <lineage>
        <taxon>Bacteria</taxon>
        <taxon>Pseudomonadati</taxon>
        <taxon>Pseudomonadota</taxon>
        <taxon>Alphaproteobacteria</taxon>
        <taxon>Hyphomicrobiales</taxon>
        <taxon>Phyllobacteriaceae</taxon>
        <taxon>Nitratireductor</taxon>
    </lineage>
</organism>
<sequence>MTWSPEMSEARRARRGQMDWLNDPVLSYKLVCDGKDPLTNRFVVARKNHLCSICWGPIDKGERIRAESRRSADGKRIETRRVCRVCCEAIARGEQP</sequence>
<dbReference type="PATRIC" id="fig|1231190.3.peg.991"/>
<accession>K2NVF0</accession>
<evidence type="ECO:0000313" key="2">
    <source>
        <dbReference type="Proteomes" id="UP000007374"/>
    </source>
</evidence>